<dbReference type="Proteomes" id="UP001235344">
    <property type="component" value="Chromosome"/>
</dbReference>
<protein>
    <submittedName>
        <fullName evidence="1">Uncharacterized protein</fullName>
    </submittedName>
</protein>
<gene>
    <name evidence="1" type="ORF">B6N23_16240</name>
</gene>
<keyword evidence="2" id="KW-1185">Reference proteome</keyword>
<reference evidence="1 2" key="1">
    <citation type="submission" date="2023-08" db="EMBL/GenBank/DDBJ databases">
        <title>Transcriptome Analysis of Halomonas alkalicola CICC 11012s to Identify the Genes Involved in Alkaline Tolerances.</title>
        <authorList>
            <person name="Zhai L."/>
        </authorList>
    </citation>
    <scope>NUCLEOTIDE SEQUENCE [LARGE SCALE GENOMIC DNA]</scope>
    <source>
        <strain evidence="1 2">CICC 11012s</strain>
    </source>
</reference>
<dbReference type="RefSeq" id="WP_305500730.1">
    <property type="nucleotide sequence ID" value="NZ_CP131913.1"/>
</dbReference>
<organism evidence="1 2">
    <name type="scientific">Halomonas alkalicola</name>
    <dbReference type="NCBI Taxonomy" id="1930622"/>
    <lineage>
        <taxon>Bacteria</taxon>
        <taxon>Pseudomonadati</taxon>
        <taxon>Pseudomonadota</taxon>
        <taxon>Gammaproteobacteria</taxon>
        <taxon>Oceanospirillales</taxon>
        <taxon>Halomonadaceae</taxon>
        <taxon>Halomonas</taxon>
    </lineage>
</organism>
<dbReference type="EMBL" id="CP131913">
    <property type="protein sequence ID" value="WLI73249.1"/>
    <property type="molecule type" value="Genomic_DNA"/>
</dbReference>
<sequence>MSNGPYGQIACGCGALSLLVCGAPLALGEDAEGEAVAFWPLSAIQIGQGADELELLMEARGGEAWRCGRCDERLLHGDDEAGVAVLAGIPEDSDGPGVALTAAQRRRLEALGYRVLAGR</sequence>
<accession>A0ABY9H489</accession>
<evidence type="ECO:0000313" key="2">
    <source>
        <dbReference type="Proteomes" id="UP001235344"/>
    </source>
</evidence>
<name>A0ABY9H489_9GAMM</name>
<proteinExistence type="predicted"/>
<evidence type="ECO:0000313" key="1">
    <source>
        <dbReference type="EMBL" id="WLI73249.1"/>
    </source>
</evidence>